<evidence type="ECO:0000313" key="2">
    <source>
        <dbReference type="EMBL" id="KAL1585589.1"/>
    </source>
</evidence>
<gene>
    <name evidence="2" type="ORF">WHR41_06062</name>
</gene>
<sequence length="124" mass="13014">MSSNLMSTEKGGEQTQYESTYTDTVPHKKSGGQMGQPQTAVDVQPEAAAQEKAERGEKTAENIRYGQGISEAGAGGYTSTSSGTGAQEGFGRQQDQVGDTADAVQSRRAEGYGGEKDMNREIGA</sequence>
<dbReference type="GeneID" id="96007505"/>
<protein>
    <submittedName>
        <fullName evidence="2">Uncharacterized protein</fullName>
    </submittedName>
</protein>
<dbReference type="AlphaFoldDB" id="A0AB34KR66"/>
<reference evidence="2 3" key="1">
    <citation type="journal article" date="2020" name="Microbiol. Resour. Announc.">
        <title>Draft Genome Sequence of a Cladosporium Species Isolated from the Mesophotic Ascidian Didemnum maculosum.</title>
        <authorList>
            <person name="Gioti A."/>
            <person name="Siaperas R."/>
            <person name="Nikolaivits E."/>
            <person name="Le Goff G."/>
            <person name="Ouazzani J."/>
            <person name="Kotoulas G."/>
            <person name="Topakas E."/>
        </authorList>
    </citation>
    <scope>NUCLEOTIDE SEQUENCE [LARGE SCALE GENOMIC DNA]</scope>
    <source>
        <strain evidence="2 3">TM138-S3</strain>
    </source>
</reference>
<evidence type="ECO:0000313" key="3">
    <source>
        <dbReference type="Proteomes" id="UP000803884"/>
    </source>
</evidence>
<comment type="caution">
    <text evidence="2">The sequence shown here is derived from an EMBL/GenBank/DDBJ whole genome shotgun (WGS) entry which is preliminary data.</text>
</comment>
<dbReference type="Proteomes" id="UP000803884">
    <property type="component" value="Unassembled WGS sequence"/>
</dbReference>
<feature type="region of interest" description="Disordered" evidence="1">
    <location>
        <begin position="1"/>
        <end position="124"/>
    </location>
</feature>
<organism evidence="2 3">
    <name type="scientific">Cladosporium halotolerans</name>
    <dbReference type="NCBI Taxonomy" id="1052096"/>
    <lineage>
        <taxon>Eukaryota</taxon>
        <taxon>Fungi</taxon>
        <taxon>Dikarya</taxon>
        <taxon>Ascomycota</taxon>
        <taxon>Pezizomycotina</taxon>
        <taxon>Dothideomycetes</taxon>
        <taxon>Dothideomycetidae</taxon>
        <taxon>Cladosporiales</taxon>
        <taxon>Cladosporiaceae</taxon>
        <taxon>Cladosporium</taxon>
    </lineage>
</organism>
<evidence type="ECO:0000256" key="1">
    <source>
        <dbReference type="SAM" id="MobiDB-lite"/>
    </source>
</evidence>
<name>A0AB34KR66_9PEZI</name>
<proteinExistence type="predicted"/>
<dbReference type="EMBL" id="JAAQHG020000018">
    <property type="protein sequence ID" value="KAL1585589.1"/>
    <property type="molecule type" value="Genomic_DNA"/>
</dbReference>
<accession>A0AB34KR66</accession>
<dbReference type="RefSeq" id="XP_069228695.1">
    <property type="nucleotide sequence ID" value="XM_069374667.1"/>
</dbReference>
<feature type="compositionally biased region" description="Basic and acidic residues" evidence="1">
    <location>
        <begin position="49"/>
        <end position="61"/>
    </location>
</feature>
<feature type="compositionally biased region" description="Polar residues" evidence="1">
    <location>
        <begin position="1"/>
        <end position="23"/>
    </location>
</feature>
<feature type="compositionally biased region" description="Basic and acidic residues" evidence="1">
    <location>
        <begin position="105"/>
        <end position="124"/>
    </location>
</feature>
<keyword evidence="3" id="KW-1185">Reference proteome</keyword>